<dbReference type="SUPFAM" id="SSF47986">
    <property type="entry name" value="DEATH domain"/>
    <property type="match status" value="2"/>
</dbReference>
<evidence type="ECO:0000256" key="7">
    <source>
        <dbReference type="ARBA" id="ARBA00023145"/>
    </source>
</evidence>
<dbReference type="PROSITE" id="PS50168">
    <property type="entry name" value="DED"/>
    <property type="match status" value="2"/>
</dbReference>
<dbReference type="InterPro" id="IPR001309">
    <property type="entry name" value="Pept_C14_p20"/>
</dbReference>
<dbReference type="CDD" id="cd08334">
    <property type="entry name" value="DED_Caspase_8_10_r2"/>
    <property type="match status" value="1"/>
</dbReference>
<sequence length="599" mass="67991">MDFQVQLLKIEQALCKDETEALAFLCRDIIDTDLSKMASASHLFTKLNNMDLLEEEDYFIVAELLYRTRQFYLIKKMGKSKEQVEKELPQKGRISNYRQLLYDLSEDVTRDDLKSVKFLLQNSLPRCRLEGDMASDFAIYCTLYQDQLTMLKLLIEMEKEDLLDRSNLEMLEKVLQIISPSLVKKITKYKNENGYYTQETGFSSSEAHGRNPSRPHADSQLPPLSHSSQQEESSANSRPTSVIRRASEDQQLSDLLLPLSVSASEGEQQISNRVQETVDNQIGNFAPSLSCFSGASDRSNADELEPPHPSSGFSSVNTDDIVGHGESADSEPWISETYAMNREKRGYCLIINNYDFSESRTRSSSEQCCTDRHGTNTDARALKDVFQWLGFDTVCVEDLTRKEILKEIEQYQNLTDHKDRDCFMCCILSHGEKGKIYGTDGRTVLINEITKPFSGKNCHLLIGKPKVFFIQACQGQKAQLGLPIEADSYTSELEEDALVPDSIPEDADFLVGMATVEDYVSFRDTSKGTWYIQSLCQNLLHLVPRGEDLLSILTKVNMDVSRKTDEHRIKKQIPQPAFSLRKKLVFPIPAERPPALLQL</sequence>
<dbReference type="InterPro" id="IPR033139">
    <property type="entry name" value="Caspase_cys_AS"/>
</dbReference>
<dbReference type="PANTHER" id="PTHR48169:SF7">
    <property type="entry name" value="CASPASE 10"/>
    <property type="match status" value="1"/>
</dbReference>
<keyword evidence="7" id="KW-0865">Zymogen</keyword>
<accession>A0ABR0ZFK1</accession>
<proteinExistence type="inferred from homology"/>
<dbReference type="EMBL" id="JAHFZB010000012">
    <property type="protein sequence ID" value="KAK6483235.1"/>
    <property type="molecule type" value="Genomic_DNA"/>
</dbReference>
<evidence type="ECO:0000259" key="11">
    <source>
        <dbReference type="PROSITE" id="PS50207"/>
    </source>
</evidence>
<dbReference type="PROSITE" id="PS50207">
    <property type="entry name" value="CASPASE_P10"/>
    <property type="match status" value="1"/>
</dbReference>
<dbReference type="PROSITE" id="PS50208">
    <property type="entry name" value="CASPASE_P20"/>
    <property type="match status" value="1"/>
</dbReference>
<feature type="domain" description="DED" evidence="10">
    <location>
        <begin position="2"/>
        <end position="79"/>
    </location>
</feature>
<reference evidence="13 14" key="1">
    <citation type="submission" date="2021-05" db="EMBL/GenBank/DDBJ databases">
        <authorList>
            <person name="Zahm M."/>
            <person name="Klopp C."/>
            <person name="Cabau C."/>
            <person name="Kuhl H."/>
            <person name="Suciu R."/>
            <person name="Ciorpac M."/>
            <person name="Holostenco D."/>
            <person name="Gessner J."/>
            <person name="Wuertz S."/>
            <person name="Hohne C."/>
            <person name="Stock M."/>
            <person name="Gislard M."/>
            <person name="Lluch J."/>
            <person name="Milhes M."/>
            <person name="Lampietro C."/>
            <person name="Lopez Roques C."/>
            <person name="Donnadieu C."/>
            <person name="Du K."/>
            <person name="Schartl M."/>
            <person name="Guiguen Y."/>
        </authorList>
    </citation>
    <scope>NUCLEOTIDE SEQUENCE [LARGE SCALE GENOMIC DNA]</scope>
    <source>
        <strain evidence="13">Hh-F2</strain>
        <tissue evidence="13">Blood</tissue>
    </source>
</reference>
<evidence type="ECO:0000259" key="10">
    <source>
        <dbReference type="PROSITE" id="PS50168"/>
    </source>
</evidence>
<dbReference type="SMART" id="SM00115">
    <property type="entry name" value="CASc"/>
    <property type="match status" value="1"/>
</dbReference>
<evidence type="ECO:0000256" key="9">
    <source>
        <dbReference type="SAM" id="MobiDB-lite"/>
    </source>
</evidence>
<dbReference type="InterPro" id="IPR001875">
    <property type="entry name" value="DED_dom"/>
</dbReference>
<comment type="caution">
    <text evidence="13">The sequence shown here is derived from an EMBL/GenBank/DDBJ whole genome shotgun (WGS) entry which is preliminary data.</text>
</comment>
<keyword evidence="4" id="KW-0677">Repeat</keyword>
<organism evidence="13 14">
    <name type="scientific">Huso huso</name>
    <name type="common">Beluga</name>
    <name type="synonym">Acipenser huso</name>
    <dbReference type="NCBI Taxonomy" id="61971"/>
    <lineage>
        <taxon>Eukaryota</taxon>
        <taxon>Metazoa</taxon>
        <taxon>Chordata</taxon>
        <taxon>Craniata</taxon>
        <taxon>Vertebrata</taxon>
        <taxon>Euteleostomi</taxon>
        <taxon>Actinopterygii</taxon>
        <taxon>Chondrostei</taxon>
        <taxon>Acipenseriformes</taxon>
        <taxon>Acipenseridae</taxon>
        <taxon>Huso</taxon>
    </lineage>
</organism>
<dbReference type="InterPro" id="IPR011600">
    <property type="entry name" value="Pept_C14_caspase"/>
</dbReference>
<dbReference type="Gene3D" id="3.40.50.1460">
    <property type="match status" value="1"/>
</dbReference>
<gene>
    <name evidence="13" type="ORF">HHUSO_G14674</name>
</gene>
<feature type="region of interest" description="Disordered" evidence="9">
    <location>
        <begin position="200"/>
        <end position="242"/>
    </location>
</feature>
<feature type="domain" description="DED" evidence="10">
    <location>
        <begin position="96"/>
        <end position="188"/>
    </location>
</feature>
<dbReference type="InterPro" id="IPR002138">
    <property type="entry name" value="Pept_C14_p10"/>
</dbReference>
<dbReference type="SUPFAM" id="SSF52129">
    <property type="entry name" value="Caspase-like"/>
    <property type="match status" value="1"/>
</dbReference>
<keyword evidence="14" id="KW-1185">Reference proteome</keyword>
<dbReference type="Gene3D" id="1.10.533.10">
    <property type="entry name" value="Death Domain, Fas"/>
    <property type="match status" value="2"/>
</dbReference>
<dbReference type="PROSITE" id="PS01121">
    <property type="entry name" value="CASPASE_HIS"/>
    <property type="match status" value="1"/>
</dbReference>
<evidence type="ECO:0000256" key="6">
    <source>
        <dbReference type="ARBA" id="ARBA00022807"/>
    </source>
</evidence>
<evidence type="ECO:0000256" key="3">
    <source>
        <dbReference type="ARBA" id="ARBA00022703"/>
    </source>
</evidence>
<dbReference type="PANTHER" id="PTHR48169">
    <property type="entry name" value="DED DOMAIN-CONTAINING PROTEIN"/>
    <property type="match status" value="1"/>
</dbReference>
<evidence type="ECO:0000313" key="14">
    <source>
        <dbReference type="Proteomes" id="UP001369086"/>
    </source>
</evidence>
<evidence type="ECO:0000256" key="5">
    <source>
        <dbReference type="ARBA" id="ARBA00022801"/>
    </source>
</evidence>
<feature type="domain" description="Caspase family p20" evidence="12">
    <location>
        <begin position="344"/>
        <end position="477"/>
    </location>
</feature>
<dbReference type="SMART" id="SM00031">
    <property type="entry name" value="DED"/>
    <property type="match status" value="2"/>
</dbReference>
<evidence type="ECO:0000256" key="8">
    <source>
        <dbReference type="RuleBase" id="RU003971"/>
    </source>
</evidence>
<dbReference type="CDD" id="cd00032">
    <property type="entry name" value="CASc"/>
    <property type="match status" value="1"/>
</dbReference>
<keyword evidence="3" id="KW-0053">Apoptosis</keyword>
<evidence type="ECO:0000256" key="2">
    <source>
        <dbReference type="ARBA" id="ARBA00022670"/>
    </source>
</evidence>
<dbReference type="InterPro" id="IPR029030">
    <property type="entry name" value="Caspase-like_dom_sf"/>
</dbReference>
<dbReference type="Pfam" id="PF01335">
    <property type="entry name" value="DED"/>
    <property type="match status" value="2"/>
</dbReference>
<keyword evidence="2" id="KW-0645">Protease</keyword>
<evidence type="ECO:0000256" key="4">
    <source>
        <dbReference type="ARBA" id="ARBA00022737"/>
    </source>
</evidence>
<feature type="compositionally biased region" description="Low complexity" evidence="9">
    <location>
        <begin position="219"/>
        <end position="230"/>
    </location>
</feature>
<comment type="similarity">
    <text evidence="1 8">Belongs to the peptidase C14A family.</text>
</comment>
<evidence type="ECO:0000256" key="1">
    <source>
        <dbReference type="ARBA" id="ARBA00010134"/>
    </source>
</evidence>
<dbReference type="InterPro" id="IPR016129">
    <property type="entry name" value="Caspase_his_AS"/>
</dbReference>
<feature type="domain" description="Caspase family p10" evidence="11">
    <location>
        <begin position="503"/>
        <end position="586"/>
    </location>
</feature>
<dbReference type="Pfam" id="PF00656">
    <property type="entry name" value="Peptidase_C14"/>
    <property type="match status" value="1"/>
</dbReference>
<dbReference type="PROSITE" id="PS01122">
    <property type="entry name" value="CASPASE_CYS"/>
    <property type="match status" value="1"/>
</dbReference>
<dbReference type="PRINTS" id="PR00376">
    <property type="entry name" value="IL1BCENZYME"/>
</dbReference>
<dbReference type="InterPro" id="IPR015917">
    <property type="entry name" value="Pept_C14A"/>
</dbReference>
<evidence type="ECO:0000313" key="13">
    <source>
        <dbReference type="EMBL" id="KAK6483235.1"/>
    </source>
</evidence>
<name>A0ABR0ZFK1_HUSHU</name>
<keyword evidence="6" id="KW-0788">Thiol protease</keyword>
<evidence type="ECO:0000259" key="12">
    <source>
        <dbReference type="PROSITE" id="PS50208"/>
    </source>
</evidence>
<protein>
    <submittedName>
        <fullName evidence="13">Caspase-8-like isoform X1</fullName>
    </submittedName>
</protein>
<feature type="compositionally biased region" description="Polar residues" evidence="9">
    <location>
        <begin position="231"/>
        <end position="240"/>
    </location>
</feature>
<feature type="region of interest" description="Disordered" evidence="9">
    <location>
        <begin position="296"/>
        <end position="316"/>
    </location>
</feature>
<keyword evidence="5" id="KW-0378">Hydrolase</keyword>
<dbReference type="InterPro" id="IPR011029">
    <property type="entry name" value="DEATH-like_dom_sf"/>
</dbReference>
<dbReference type="Proteomes" id="UP001369086">
    <property type="component" value="Unassembled WGS sequence"/>
</dbReference>